<dbReference type="PANTHER" id="PTHR42974">
    <property type="entry name" value="GLUTAMINE SYNTHETASE"/>
    <property type="match status" value="1"/>
</dbReference>
<dbReference type="InterPro" id="IPR022147">
    <property type="entry name" value="GSIII_N"/>
</dbReference>
<dbReference type="PROSITE" id="PS51987">
    <property type="entry name" value="GS_CATALYTIC"/>
    <property type="match status" value="1"/>
</dbReference>
<dbReference type="EMBL" id="BRYB01001619">
    <property type="protein sequence ID" value="GMI29774.1"/>
    <property type="molecule type" value="Genomic_DNA"/>
</dbReference>
<dbReference type="Pfam" id="PF18318">
    <property type="entry name" value="Gln-synt_C-ter"/>
    <property type="match status" value="1"/>
</dbReference>
<feature type="non-terminal residue" evidence="4">
    <location>
        <position position="1"/>
    </location>
</feature>
<sequence length="577" mass="62919">TDGSSFPNGGLRATHTAGGYLAVDTSSHIFCRGDTVFIPSAFVSYYGASLDEKTSLLRSNQALSSAGSRLLKAVGHDTAGLVANIGLEQEIFLVPRDAYQRRPDLMITGRTVIGKNAPRGQEMCDHYMAPLSHATPALECMKEIQEECWKLGIPLKTRHREVAPNQFEFAPLFGSNTTQIDQNIMVMQIIEEIAPKWGLAALLEEKPFADINGSGKHNNWSIATKEGVRLMDPENVIKATGDDTAFALFMTAVIAAVNDHGDLMRCSIANPGNDFRLGACEAPPAIMTTYLGDTMNAYFEAFKNGKPASYASGVKTLDLGTDNVRPFEIPGEDRNRTSPFPYGGARFEFRSVGSAQNVSFTNTVLNTMTAEKCAEFADAIEGGAAPKDVIAKALEKSWKSVFNGDNYAEANQDMLTARGCWRIDSGVEAINVLKNDKNKKLFDSLNVMTPAECDARADIMFDHYWGTVEMEALTLIDMINQHIIPSCKKASVGDVPALQNAINTLKAALAEMHAAKDTYATAKLARVLRLETMEEIRTICDAAEEVCPAEDWTLATYHELLFLDQTDPGSEGGGMMY</sequence>
<name>A0ABQ6MNQ2_9STRA</name>
<accession>A0ABQ6MNQ2</accession>
<evidence type="ECO:0000256" key="1">
    <source>
        <dbReference type="PROSITE-ProRule" id="PRU01331"/>
    </source>
</evidence>
<dbReference type="SUPFAM" id="SSF55931">
    <property type="entry name" value="Glutamine synthetase/guanido kinase"/>
    <property type="match status" value="1"/>
</dbReference>
<dbReference type="PROSITE" id="PS00181">
    <property type="entry name" value="GLNA_ATP"/>
    <property type="match status" value="1"/>
</dbReference>
<dbReference type="InterPro" id="IPR052725">
    <property type="entry name" value="GS_Type-3"/>
</dbReference>
<protein>
    <recommendedName>
        <fullName evidence="3">GS catalytic domain-containing protein</fullName>
    </recommendedName>
</protein>
<dbReference type="Gene3D" id="1.20.120.1560">
    <property type="match status" value="2"/>
</dbReference>
<dbReference type="PANTHER" id="PTHR42974:SF1">
    <property type="entry name" value="TYPE-3 GLUTAMINE SYNTHETASE"/>
    <property type="match status" value="1"/>
</dbReference>
<feature type="domain" description="GS catalytic" evidence="3">
    <location>
        <begin position="52"/>
        <end position="483"/>
    </location>
</feature>
<keyword evidence="5" id="KW-1185">Reference proteome</keyword>
<dbReference type="InterPro" id="IPR014746">
    <property type="entry name" value="Gln_synth/guanido_kin_cat_dom"/>
</dbReference>
<dbReference type="InterPro" id="IPR040577">
    <property type="entry name" value="Gln-synt_C"/>
</dbReference>
<dbReference type="InterPro" id="IPR027303">
    <property type="entry name" value="Gln_synth_gly_rich_site"/>
</dbReference>
<dbReference type="Pfam" id="PF00120">
    <property type="entry name" value="Gln-synt_C"/>
    <property type="match status" value="1"/>
</dbReference>
<evidence type="ECO:0000256" key="2">
    <source>
        <dbReference type="RuleBase" id="RU000384"/>
    </source>
</evidence>
<evidence type="ECO:0000313" key="4">
    <source>
        <dbReference type="EMBL" id="GMI29774.1"/>
    </source>
</evidence>
<comment type="caution">
    <text evidence="4">The sequence shown here is derived from an EMBL/GenBank/DDBJ whole genome shotgun (WGS) entry which is preliminary data.</text>
</comment>
<dbReference type="Pfam" id="PF12437">
    <property type="entry name" value="GSIII_N"/>
    <property type="match status" value="1"/>
</dbReference>
<evidence type="ECO:0000259" key="3">
    <source>
        <dbReference type="PROSITE" id="PS51987"/>
    </source>
</evidence>
<evidence type="ECO:0000313" key="5">
    <source>
        <dbReference type="Proteomes" id="UP001165060"/>
    </source>
</evidence>
<dbReference type="InterPro" id="IPR008146">
    <property type="entry name" value="Gln_synth_cat_dom"/>
</dbReference>
<dbReference type="Proteomes" id="UP001165060">
    <property type="component" value="Unassembled WGS sequence"/>
</dbReference>
<dbReference type="Gene3D" id="3.30.590.10">
    <property type="entry name" value="Glutamine synthetase/guanido kinase, catalytic domain"/>
    <property type="match status" value="1"/>
</dbReference>
<dbReference type="SMART" id="SM01230">
    <property type="entry name" value="Gln-synt_C"/>
    <property type="match status" value="1"/>
</dbReference>
<reference evidence="4 5" key="1">
    <citation type="journal article" date="2023" name="Commun. Biol.">
        <title>Genome analysis of Parmales, the sister group of diatoms, reveals the evolutionary specialization of diatoms from phago-mixotrophs to photoautotrophs.</title>
        <authorList>
            <person name="Ban H."/>
            <person name="Sato S."/>
            <person name="Yoshikawa S."/>
            <person name="Yamada K."/>
            <person name="Nakamura Y."/>
            <person name="Ichinomiya M."/>
            <person name="Sato N."/>
            <person name="Blanc-Mathieu R."/>
            <person name="Endo H."/>
            <person name="Kuwata A."/>
            <person name="Ogata H."/>
        </authorList>
    </citation>
    <scope>NUCLEOTIDE SEQUENCE [LARGE SCALE GENOMIC DNA]</scope>
</reference>
<comment type="similarity">
    <text evidence="1 2">Belongs to the glutamine synthetase family.</text>
</comment>
<organism evidence="4 5">
    <name type="scientific">Tetraparma gracilis</name>
    <dbReference type="NCBI Taxonomy" id="2962635"/>
    <lineage>
        <taxon>Eukaryota</taxon>
        <taxon>Sar</taxon>
        <taxon>Stramenopiles</taxon>
        <taxon>Ochrophyta</taxon>
        <taxon>Bolidophyceae</taxon>
        <taxon>Parmales</taxon>
        <taxon>Triparmaceae</taxon>
        <taxon>Tetraparma</taxon>
    </lineage>
</organism>
<gene>
    <name evidence="4" type="ORF">TeGR_g33</name>
</gene>
<proteinExistence type="inferred from homology"/>